<dbReference type="AlphaFoldDB" id="A0A5D6WF32"/>
<keyword evidence="1" id="KW-1133">Transmembrane helix</keyword>
<accession>A0A5D6WF32</accession>
<dbReference type="EMBL" id="VTOZ01000048">
    <property type="protein sequence ID" value="TYZ26626.1"/>
    <property type="molecule type" value="Genomic_DNA"/>
</dbReference>
<feature type="transmembrane region" description="Helical" evidence="1">
    <location>
        <begin position="86"/>
        <end position="107"/>
    </location>
</feature>
<evidence type="ECO:0000313" key="2">
    <source>
        <dbReference type="EMBL" id="TYZ26626.1"/>
    </source>
</evidence>
<proteinExistence type="predicted"/>
<sequence>MNFDTNFQTIAVSIIISNIVALFVIDRIKANLGVVFDQFCVNILEYVPLPPNFSRESQLRFGYIAAVCFIFTSIGLNLDFSLTEAIAIATLTPPIIILLLSLLVVIFRGIKGYFRDWYIITKYAISFFKDNFKSMGPIYFYHFIVELSFYIAAFVLPFMALKVFFDKLFN</sequence>
<keyword evidence="3" id="KW-1185">Reference proteome</keyword>
<keyword evidence="1" id="KW-0472">Membrane</keyword>
<gene>
    <name evidence="2" type="ORF">FZ041_14070</name>
</gene>
<reference evidence="2 3" key="1">
    <citation type="submission" date="2019-08" db="EMBL/GenBank/DDBJ databases">
        <title>Selenomonas sp. mPRGC5 and Selenomonas sp. mPRGC8 isolated from ruminal fluid of dairy goat (Capra hircus).</title>
        <authorList>
            <person name="Poothong S."/>
            <person name="Nuengjamnong C."/>
            <person name="Tanasupawat S."/>
        </authorList>
    </citation>
    <scope>NUCLEOTIDE SEQUENCE [LARGE SCALE GENOMIC DNA]</scope>
    <source>
        <strain evidence="3">mPRGC8</strain>
    </source>
</reference>
<comment type="caution">
    <text evidence="2">The sequence shown here is derived from an EMBL/GenBank/DDBJ whole genome shotgun (WGS) entry which is preliminary data.</text>
</comment>
<keyword evidence="1" id="KW-0812">Transmembrane</keyword>
<name>A0A5D6WF32_9FIRM</name>
<dbReference type="RefSeq" id="WP_149190024.1">
    <property type="nucleotide sequence ID" value="NZ_VTOZ01000048.1"/>
</dbReference>
<feature type="transmembrane region" description="Helical" evidence="1">
    <location>
        <begin position="6"/>
        <end position="25"/>
    </location>
</feature>
<feature type="transmembrane region" description="Helical" evidence="1">
    <location>
        <begin position="61"/>
        <end position="80"/>
    </location>
</feature>
<evidence type="ECO:0000256" key="1">
    <source>
        <dbReference type="SAM" id="Phobius"/>
    </source>
</evidence>
<feature type="transmembrane region" description="Helical" evidence="1">
    <location>
        <begin position="138"/>
        <end position="160"/>
    </location>
</feature>
<evidence type="ECO:0000313" key="3">
    <source>
        <dbReference type="Proteomes" id="UP000322783"/>
    </source>
</evidence>
<dbReference type="Proteomes" id="UP000322783">
    <property type="component" value="Unassembled WGS sequence"/>
</dbReference>
<organism evidence="2 3">
    <name type="scientific">Selenomonas caprae</name>
    <dbReference type="NCBI Taxonomy" id="2606905"/>
    <lineage>
        <taxon>Bacteria</taxon>
        <taxon>Bacillati</taxon>
        <taxon>Bacillota</taxon>
        <taxon>Negativicutes</taxon>
        <taxon>Selenomonadales</taxon>
        <taxon>Selenomonadaceae</taxon>
        <taxon>Selenomonas</taxon>
    </lineage>
</organism>
<protein>
    <submittedName>
        <fullName evidence="2">Uncharacterized protein</fullName>
    </submittedName>
</protein>